<gene>
    <name evidence="3" type="ORF">SAMN05444350_12022</name>
</gene>
<dbReference type="SUPFAM" id="SSF49464">
    <property type="entry name" value="Carboxypeptidase regulatory domain-like"/>
    <property type="match status" value="1"/>
</dbReference>
<proteinExistence type="predicted"/>
<dbReference type="AlphaFoldDB" id="A0A1M6HWR6"/>
<feature type="signal peptide" evidence="1">
    <location>
        <begin position="1"/>
        <end position="20"/>
    </location>
</feature>
<protein>
    <submittedName>
        <fullName evidence="3">Outer membrane protein beta-barrel domain-containing protein</fullName>
    </submittedName>
</protein>
<dbReference type="Proteomes" id="UP000184192">
    <property type="component" value="Unassembled WGS sequence"/>
</dbReference>
<evidence type="ECO:0000313" key="3">
    <source>
        <dbReference type="EMBL" id="SHJ26645.1"/>
    </source>
</evidence>
<feature type="chain" id="PRO_5013246205" evidence="1">
    <location>
        <begin position="21"/>
        <end position="284"/>
    </location>
</feature>
<dbReference type="eggNOG" id="ENOG50302T4">
    <property type="taxonomic scope" value="Bacteria"/>
</dbReference>
<dbReference type="GeneID" id="92713213"/>
<dbReference type="RefSeq" id="WP_073314158.1">
    <property type="nucleotide sequence ID" value="NZ_FQZN01000020.1"/>
</dbReference>
<dbReference type="EMBL" id="FQZN01000020">
    <property type="protein sequence ID" value="SHJ26645.1"/>
    <property type="molecule type" value="Genomic_DNA"/>
</dbReference>
<evidence type="ECO:0000256" key="1">
    <source>
        <dbReference type="SAM" id="SignalP"/>
    </source>
</evidence>
<evidence type="ECO:0000259" key="2">
    <source>
        <dbReference type="Pfam" id="PF13568"/>
    </source>
</evidence>
<keyword evidence="1" id="KW-0732">Signal</keyword>
<organism evidence="3 4">
    <name type="scientific">Bacteroides stercorirosoris</name>
    <dbReference type="NCBI Taxonomy" id="871324"/>
    <lineage>
        <taxon>Bacteria</taxon>
        <taxon>Pseudomonadati</taxon>
        <taxon>Bacteroidota</taxon>
        <taxon>Bacteroidia</taxon>
        <taxon>Bacteroidales</taxon>
        <taxon>Bacteroidaceae</taxon>
        <taxon>Bacteroides</taxon>
    </lineage>
</organism>
<evidence type="ECO:0000313" key="4">
    <source>
        <dbReference type="Proteomes" id="UP000184192"/>
    </source>
</evidence>
<name>A0A1M6HWR6_9BACE</name>
<dbReference type="SUPFAM" id="SSF56925">
    <property type="entry name" value="OMPA-like"/>
    <property type="match status" value="1"/>
</dbReference>
<dbReference type="Gene3D" id="2.60.40.1120">
    <property type="entry name" value="Carboxypeptidase-like, regulatory domain"/>
    <property type="match status" value="1"/>
</dbReference>
<feature type="domain" description="Outer membrane protein beta-barrel" evidence="2">
    <location>
        <begin position="98"/>
        <end position="258"/>
    </location>
</feature>
<dbReference type="Pfam" id="PF13620">
    <property type="entry name" value="CarboxypepD_reg"/>
    <property type="match status" value="1"/>
</dbReference>
<dbReference type="InterPro" id="IPR011250">
    <property type="entry name" value="OMP/PagP_B-barrel"/>
</dbReference>
<sequence>MKQIIILIIAGLCISGASMAQGQKLKGRLIDKDYYPVKNAKVTVKGTNLNTTTDKKGNYFIEDVPLMLDSVRIEKGKKDESESTLMKIRMANQIISKRFSWFVKAGIGFDFITGGSADVLERASYSVGVGFDYKLSKHWALQPALHFVHRDMQGDLDFEVYDDNRYYYSYDTRCAMNSLELPLLFALKYRLGRNLGIAITMGPYVSYGISGTASGSFEYYDPENQQKRQYDVDMFGKRFGGGYAYGIGFEINRILIGASGRVGVISGDFDSAYVGTMIEIGYKF</sequence>
<reference evidence="4" key="1">
    <citation type="submission" date="2016-11" db="EMBL/GenBank/DDBJ databases">
        <authorList>
            <person name="Varghese N."/>
            <person name="Submissions S."/>
        </authorList>
    </citation>
    <scope>NUCLEOTIDE SEQUENCE [LARGE SCALE GENOMIC DNA]</scope>
    <source>
        <strain evidence="4">DSM 26884</strain>
    </source>
</reference>
<dbReference type="Pfam" id="PF13568">
    <property type="entry name" value="OMP_b-brl_2"/>
    <property type="match status" value="1"/>
</dbReference>
<accession>A0A1M6HWR6</accession>
<dbReference type="InterPro" id="IPR008969">
    <property type="entry name" value="CarboxyPept-like_regulatory"/>
</dbReference>
<dbReference type="InterPro" id="IPR025665">
    <property type="entry name" value="Beta-barrel_OMP_2"/>
</dbReference>
<keyword evidence="4" id="KW-1185">Reference proteome</keyword>